<dbReference type="InterPro" id="IPR015408">
    <property type="entry name" value="Znf_Mcm10/DnaG"/>
</dbReference>
<dbReference type="RefSeq" id="XP_016218071.1">
    <property type="nucleotide sequence ID" value="XM_016353976.1"/>
</dbReference>
<keyword evidence="6" id="KW-0862">Zinc</keyword>
<feature type="compositionally biased region" description="Basic and acidic residues" evidence="8">
    <location>
        <begin position="99"/>
        <end position="112"/>
    </location>
</feature>
<dbReference type="Proteomes" id="UP000053259">
    <property type="component" value="Unassembled WGS sequence"/>
</dbReference>
<feature type="compositionally biased region" description="Basic and acidic residues" evidence="8">
    <location>
        <begin position="198"/>
        <end position="215"/>
    </location>
</feature>
<feature type="region of interest" description="Disordered" evidence="8">
    <location>
        <begin position="96"/>
        <end position="343"/>
    </location>
</feature>
<accession>A0A0D1Z5E0</accession>
<evidence type="ECO:0000259" key="9">
    <source>
        <dbReference type="Pfam" id="PF09329"/>
    </source>
</evidence>
<dbReference type="Pfam" id="PF22379">
    <property type="entry name" value="OB_MCM10"/>
    <property type="match status" value="1"/>
</dbReference>
<evidence type="ECO:0000256" key="5">
    <source>
        <dbReference type="ARBA" id="ARBA00022771"/>
    </source>
</evidence>
<name>A0A0D1Z5E0_9PEZI</name>
<dbReference type="GO" id="GO:0003688">
    <property type="term" value="F:DNA replication origin binding"/>
    <property type="evidence" value="ECO:0007669"/>
    <property type="project" value="TreeGrafter"/>
</dbReference>
<dbReference type="Gene3D" id="2.40.50.140">
    <property type="entry name" value="Nucleic acid-binding proteins"/>
    <property type="match status" value="1"/>
</dbReference>
<dbReference type="EMBL" id="KN847531">
    <property type="protein sequence ID" value="KIW08202.1"/>
    <property type="molecule type" value="Genomic_DNA"/>
</dbReference>
<dbReference type="GO" id="GO:0006270">
    <property type="term" value="P:DNA replication initiation"/>
    <property type="evidence" value="ECO:0007669"/>
    <property type="project" value="InterPro"/>
</dbReference>
<dbReference type="AlphaFoldDB" id="A0A0D1Z5E0"/>
<evidence type="ECO:0000256" key="7">
    <source>
        <dbReference type="ARBA" id="ARBA00023242"/>
    </source>
</evidence>
<keyword evidence="4" id="KW-0479">Metal-binding</keyword>
<feature type="region of interest" description="Disordered" evidence="8">
    <location>
        <begin position="1"/>
        <end position="79"/>
    </location>
</feature>
<feature type="compositionally biased region" description="Acidic residues" evidence="8">
    <location>
        <begin position="68"/>
        <end position="79"/>
    </location>
</feature>
<feature type="compositionally biased region" description="Acidic residues" evidence="8">
    <location>
        <begin position="805"/>
        <end position="816"/>
    </location>
</feature>
<evidence type="ECO:0000256" key="8">
    <source>
        <dbReference type="SAM" id="MobiDB-lite"/>
    </source>
</evidence>
<evidence type="ECO:0000256" key="4">
    <source>
        <dbReference type="ARBA" id="ARBA00022723"/>
    </source>
</evidence>
<dbReference type="InParanoid" id="A0A0D1Z5E0"/>
<keyword evidence="5" id="KW-0863">Zinc-finger</keyword>
<feature type="domain" description="Zinc finger Mcm10/DnaG-type" evidence="9">
    <location>
        <begin position="500"/>
        <end position="545"/>
    </location>
</feature>
<dbReference type="InterPro" id="IPR040184">
    <property type="entry name" value="Mcm10"/>
</dbReference>
<evidence type="ECO:0000256" key="6">
    <source>
        <dbReference type="ARBA" id="ARBA00022833"/>
    </source>
</evidence>
<feature type="compositionally biased region" description="Basic and acidic residues" evidence="8">
    <location>
        <begin position="128"/>
        <end position="140"/>
    </location>
</feature>
<dbReference type="VEuPathDB" id="FungiDB:PV09_01132"/>
<protein>
    <submittedName>
        <fullName evidence="11">Uncharacterized protein</fullName>
    </submittedName>
</protein>
<feature type="domain" description="MCM10 OB-fold" evidence="10">
    <location>
        <begin position="351"/>
        <end position="492"/>
    </location>
</feature>
<dbReference type="OrthoDB" id="202825at2759"/>
<dbReference type="GeneID" id="27309105"/>
<proteinExistence type="inferred from homology"/>
<feature type="compositionally biased region" description="Low complexity" evidence="8">
    <location>
        <begin position="117"/>
        <end position="127"/>
    </location>
</feature>
<comment type="subcellular location">
    <subcellularLocation>
        <location evidence="1">Nucleus</location>
    </subcellularLocation>
</comment>
<evidence type="ECO:0000256" key="2">
    <source>
        <dbReference type="ARBA" id="ARBA00009679"/>
    </source>
</evidence>
<keyword evidence="7" id="KW-0539">Nucleus</keyword>
<organism evidence="11 12">
    <name type="scientific">Verruconis gallopava</name>
    <dbReference type="NCBI Taxonomy" id="253628"/>
    <lineage>
        <taxon>Eukaryota</taxon>
        <taxon>Fungi</taxon>
        <taxon>Dikarya</taxon>
        <taxon>Ascomycota</taxon>
        <taxon>Pezizomycotina</taxon>
        <taxon>Dothideomycetes</taxon>
        <taxon>Pleosporomycetidae</taxon>
        <taxon>Venturiales</taxon>
        <taxon>Sympoventuriaceae</taxon>
        <taxon>Verruconis</taxon>
    </lineage>
</organism>
<evidence type="ECO:0000259" key="10">
    <source>
        <dbReference type="Pfam" id="PF22379"/>
    </source>
</evidence>
<dbReference type="STRING" id="253628.A0A0D1Z5E0"/>
<feature type="region of interest" description="Disordered" evidence="8">
    <location>
        <begin position="745"/>
        <end position="816"/>
    </location>
</feature>
<dbReference type="HOGENOM" id="CLU_011047_0_0_1"/>
<dbReference type="PANTHER" id="PTHR13454:SF11">
    <property type="entry name" value="PROTEIN MCM10 HOMOLOG"/>
    <property type="match status" value="1"/>
</dbReference>
<reference evidence="11 12" key="1">
    <citation type="submission" date="2015-01" db="EMBL/GenBank/DDBJ databases">
        <title>The Genome Sequence of Ochroconis gallopava CBS43764.</title>
        <authorList>
            <consortium name="The Broad Institute Genomics Platform"/>
            <person name="Cuomo C."/>
            <person name="de Hoog S."/>
            <person name="Gorbushina A."/>
            <person name="Stielow B."/>
            <person name="Teixiera M."/>
            <person name="Abouelleil A."/>
            <person name="Chapman S.B."/>
            <person name="Priest M."/>
            <person name="Young S.K."/>
            <person name="Wortman J."/>
            <person name="Nusbaum C."/>
            <person name="Birren B."/>
        </authorList>
    </citation>
    <scope>NUCLEOTIDE SEQUENCE [LARGE SCALE GENOMIC DNA]</scope>
    <source>
        <strain evidence="11 12">CBS 43764</strain>
    </source>
</reference>
<feature type="compositionally biased region" description="Basic and acidic residues" evidence="8">
    <location>
        <begin position="224"/>
        <end position="245"/>
    </location>
</feature>
<feature type="compositionally biased region" description="Polar residues" evidence="8">
    <location>
        <begin position="182"/>
        <end position="197"/>
    </location>
</feature>
<dbReference type="GO" id="GO:0008270">
    <property type="term" value="F:zinc ion binding"/>
    <property type="evidence" value="ECO:0007669"/>
    <property type="project" value="UniProtKB-KW"/>
</dbReference>
<dbReference type="InterPro" id="IPR012340">
    <property type="entry name" value="NA-bd_OB-fold"/>
</dbReference>
<feature type="compositionally biased region" description="Basic and acidic residues" evidence="8">
    <location>
        <begin position="770"/>
        <end position="788"/>
    </location>
</feature>
<gene>
    <name evidence="11" type="ORF">PV09_01132</name>
</gene>
<dbReference type="GO" id="GO:0043596">
    <property type="term" value="C:nuclear replication fork"/>
    <property type="evidence" value="ECO:0007669"/>
    <property type="project" value="TreeGrafter"/>
</dbReference>
<evidence type="ECO:0000256" key="1">
    <source>
        <dbReference type="ARBA" id="ARBA00004123"/>
    </source>
</evidence>
<evidence type="ECO:0000313" key="12">
    <source>
        <dbReference type="Proteomes" id="UP000053259"/>
    </source>
</evidence>
<dbReference type="InterPro" id="IPR055065">
    <property type="entry name" value="OB_MCM10"/>
</dbReference>
<feature type="compositionally biased region" description="Low complexity" evidence="8">
    <location>
        <begin position="307"/>
        <end position="322"/>
    </location>
</feature>
<feature type="compositionally biased region" description="Polar residues" evidence="8">
    <location>
        <begin position="267"/>
        <end position="285"/>
    </location>
</feature>
<feature type="compositionally biased region" description="Polar residues" evidence="8">
    <location>
        <begin position="329"/>
        <end position="343"/>
    </location>
</feature>
<comment type="similarity">
    <text evidence="2">Belongs to the MCM10 family.</text>
</comment>
<evidence type="ECO:0000256" key="3">
    <source>
        <dbReference type="ARBA" id="ARBA00022705"/>
    </source>
</evidence>
<dbReference type="GO" id="GO:0003697">
    <property type="term" value="F:single-stranded DNA binding"/>
    <property type="evidence" value="ECO:0007669"/>
    <property type="project" value="InterPro"/>
</dbReference>
<keyword evidence="12" id="KW-1185">Reference proteome</keyword>
<dbReference type="Pfam" id="PF09329">
    <property type="entry name" value="zf-primase"/>
    <property type="match status" value="1"/>
</dbReference>
<dbReference type="PANTHER" id="PTHR13454">
    <property type="entry name" value="PROTEIN MCM10 HOMOLOG"/>
    <property type="match status" value="1"/>
</dbReference>
<dbReference type="FunFam" id="2.40.50.140:FF:000174">
    <property type="entry name" value="DNA replication licensing factor mcm10"/>
    <property type="match status" value="1"/>
</dbReference>
<evidence type="ECO:0000313" key="11">
    <source>
        <dbReference type="EMBL" id="KIW08202.1"/>
    </source>
</evidence>
<sequence length="816" mass="89980">MVVIRESPNAKEPKDQPQWPPRSPHEALLSSPSGRKRLERIREGRSVSPSPRRPIRATPKKAMSIESSSDEEEDEDEETLQLKLKAIEAKLKLKKLQKAKKEAGARRVDVGEKSPVASSASGQAGISAKRESAEASKPDIEVPLSPVKKQIQASEPKSPARILLGIDKGIKAQDVSLKRPRTTSSDAGAGRSNSLRNVQDKSDLRVKSFSERIAESRLNAQEQQAKEQRIIESRSKGFGLHKADENMLGDSRPRYGLNNDGHAGSAAGQSSTTNMSVARSLQRSSSLREKSSIRNHIASGISKTEPMSDSSDSKPPSRPSSSLRAAEISSHTSLPSSEIDSSQSAAVLEPYSGVYLKRRDIDHSTLTRTLQGKELYPIPRLLHEIKGPSYDAPDCESDYVVFGVICSKSTPRDHKNYPKSIDSSGKEDHARPKFMVFRLTDFKYEVDLFLFDTGFERWWKLKEGTLIAVLNPGIMPPRVRDTGAFSLKVTSSEDTVLEIGRSRDLGVCKAMKSDGSQCTAWVDKRKTEVCEYHISLQVDKARAERMQFSTMTGGRRAAGTGRGGNFGMNHTVGIDQKNSKYVRNFRSLAPEGKYHNTNLHETMWITPKEMGLNTASLLDKEYTDEMMNKEARRKRQRDKEKEEELAKSLGLKGNGTGSEYLKHRNSLKESRDRRVIVNASSQDHATAVPSVAPETLDAASLGLLGKTAQQVSLSPVKRKFKLSTENSRSGPLGWSGAFTRGLLQKAATSQEEMSKKETSMSPRKSSMKAAQDDTSPRKKARLLLDGKGVRIPGRESLGAAPGDAFLEDDDDDLEIV</sequence>
<keyword evidence="3" id="KW-0235">DNA replication</keyword>